<dbReference type="RefSeq" id="WP_281803866.1">
    <property type="nucleotide sequence ID" value="NZ_BSEC01000001.1"/>
</dbReference>
<proteinExistence type="predicted"/>
<dbReference type="EMBL" id="BSEC01000001">
    <property type="protein sequence ID" value="GLI93827.1"/>
    <property type="molecule type" value="Genomic_DNA"/>
</dbReference>
<dbReference type="Proteomes" id="UP001144323">
    <property type="component" value="Unassembled WGS sequence"/>
</dbReference>
<keyword evidence="3" id="KW-1185">Reference proteome</keyword>
<evidence type="ECO:0000313" key="3">
    <source>
        <dbReference type="Proteomes" id="UP001144323"/>
    </source>
</evidence>
<evidence type="ECO:0000313" key="2">
    <source>
        <dbReference type="EMBL" id="GLI93827.1"/>
    </source>
</evidence>
<evidence type="ECO:0000256" key="1">
    <source>
        <dbReference type="SAM" id="SignalP"/>
    </source>
</evidence>
<feature type="signal peptide" evidence="1">
    <location>
        <begin position="1"/>
        <end position="22"/>
    </location>
</feature>
<keyword evidence="1" id="KW-0732">Signal</keyword>
<gene>
    <name evidence="2" type="ORF">LMG27198_28190</name>
</gene>
<name>A0A9W6GVK8_9HYPH</name>
<organism evidence="2 3">
    <name type="scientific">Methylocystis echinoides</name>
    <dbReference type="NCBI Taxonomy" id="29468"/>
    <lineage>
        <taxon>Bacteria</taxon>
        <taxon>Pseudomonadati</taxon>
        <taxon>Pseudomonadota</taxon>
        <taxon>Alphaproteobacteria</taxon>
        <taxon>Hyphomicrobiales</taxon>
        <taxon>Methylocystaceae</taxon>
        <taxon>Methylocystis</taxon>
    </lineage>
</organism>
<reference evidence="2" key="1">
    <citation type="journal article" date="2023" name="Int. J. Syst. Evol. Microbiol.">
        <title>Methylocystis iwaonis sp. nov., a type II methane-oxidizing bacterium from surface soil of a rice paddy field in Japan, and emended description of the genus Methylocystis (ex Whittenbury et al. 1970) Bowman et al. 1993.</title>
        <authorList>
            <person name="Kaise H."/>
            <person name="Sawadogo J.B."/>
            <person name="Alam M.S."/>
            <person name="Ueno C."/>
            <person name="Dianou D."/>
            <person name="Shinjo R."/>
            <person name="Asakawa S."/>
        </authorList>
    </citation>
    <scope>NUCLEOTIDE SEQUENCE</scope>
    <source>
        <strain evidence="2">LMG27198</strain>
    </source>
</reference>
<dbReference type="AlphaFoldDB" id="A0A9W6GVK8"/>
<accession>A0A9W6GVK8</accession>
<comment type="caution">
    <text evidence="2">The sequence shown here is derived from an EMBL/GenBank/DDBJ whole genome shotgun (WGS) entry which is preliminary data.</text>
</comment>
<protein>
    <submittedName>
        <fullName evidence="2">Uncharacterized protein</fullName>
    </submittedName>
</protein>
<feature type="chain" id="PRO_5040759855" evidence="1">
    <location>
        <begin position="23"/>
        <end position="600"/>
    </location>
</feature>
<sequence length="600" mass="65012">MTKLSVPLLSLCCVIAASHASAATCDGGSGPVPTKTIRIYNNSTGPLNVYVQSPKIEGIKPADADLWMQAACKITSWDPITFISDQRFLTKKLYRAYIEINNASKGIAPNGGYVDINIPFYTQLLTYDSSDLGKVPDQFIDWWNANRVYIFDSPAAYNSAKWTNNLDVPVPAPGGGLPQPDVTYVSGAALPTCASSDGSACTVVLKQAAINVPDNVPFQLQEYTYGSAEGPPLNKNLAPPTYTQWDPAWVNYNVSSLDSVFLPVAMGPLHQNDGQPTKPYVGSVLTVPQFRSVLSSFSSSGNSWPFYIPAYFDSVTHGDFSSSVSRSCALTQPFPASAPPPYQFAAYKLPKLPGTFNLLTESYQGDPGSDAAAPPIPPLLSSNPSDWAVEYKNNHCSLDHVPAFVNPPALGAQGSLMVQLWRWCEDPQSTIYNSDTCKKIRKVETLFEASVTQSPSCGATPYASIPLWQRMRAVYGWVPVRYKTCIGSNLLDAASSKEQFKEYQLDYCSLQYNYLNANLPAGQIFAPFTALTHRPYSTTSTKPGLASSAYAFSIDDALSFMRVPADGVIMSVGGSNGLENRTGVPLPTTINEALKRCEQG</sequence>